<protein>
    <submittedName>
        <fullName evidence="1">Uncharacterized protein</fullName>
    </submittedName>
</protein>
<evidence type="ECO:0000313" key="2">
    <source>
        <dbReference type="Proteomes" id="UP000015106"/>
    </source>
</evidence>
<accession>A0A8R7UY17</accession>
<proteinExistence type="predicted"/>
<reference evidence="1" key="2">
    <citation type="submission" date="2018-03" db="EMBL/GenBank/DDBJ databases">
        <title>The Triticum urartu genome reveals the dynamic nature of wheat genome evolution.</title>
        <authorList>
            <person name="Ling H."/>
            <person name="Ma B."/>
            <person name="Shi X."/>
            <person name="Liu H."/>
            <person name="Dong L."/>
            <person name="Sun H."/>
            <person name="Cao Y."/>
            <person name="Gao Q."/>
            <person name="Zheng S."/>
            <person name="Li Y."/>
            <person name="Yu Y."/>
            <person name="Du H."/>
            <person name="Qi M."/>
            <person name="Li Y."/>
            <person name="Yu H."/>
            <person name="Cui Y."/>
            <person name="Wang N."/>
            <person name="Chen C."/>
            <person name="Wu H."/>
            <person name="Zhao Y."/>
            <person name="Zhang J."/>
            <person name="Li Y."/>
            <person name="Zhou W."/>
            <person name="Zhang B."/>
            <person name="Hu W."/>
            <person name="Eijk M."/>
            <person name="Tang J."/>
            <person name="Witsenboer H."/>
            <person name="Zhao S."/>
            <person name="Li Z."/>
            <person name="Zhang A."/>
            <person name="Wang D."/>
            <person name="Liang C."/>
        </authorList>
    </citation>
    <scope>NUCLEOTIDE SEQUENCE [LARGE SCALE GENOMIC DNA]</scope>
    <source>
        <strain evidence="1">cv. G1812</strain>
    </source>
</reference>
<sequence length="106" mass="11664">MQNHNSLCQNYKKTSHETLQISQYKICLRPASHVSSSPRSMSMLFQSHTISNTQQWRTEDAVGGVHCDLVPGGVADDGDVGGRGAVAMVAWSLPMMLTFCHMPTQE</sequence>
<keyword evidence="2" id="KW-1185">Reference proteome</keyword>
<dbReference type="Proteomes" id="UP000015106">
    <property type="component" value="Chromosome 7"/>
</dbReference>
<reference evidence="1" key="3">
    <citation type="submission" date="2022-06" db="UniProtKB">
        <authorList>
            <consortium name="EnsemblPlants"/>
        </authorList>
    </citation>
    <scope>IDENTIFICATION</scope>
</reference>
<evidence type="ECO:0000313" key="1">
    <source>
        <dbReference type="EnsemblPlants" id="TuG1812G0700000609.01.T01"/>
    </source>
</evidence>
<dbReference type="EnsemblPlants" id="TuG1812G0700000609.01.T01">
    <property type="protein sequence ID" value="TuG1812G0700000609.01.T01"/>
    <property type="gene ID" value="TuG1812G0700000609.01"/>
</dbReference>
<reference evidence="2" key="1">
    <citation type="journal article" date="2013" name="Nature">
        <title>Draft genome of the wheat A-genome progenitor Triticum urartu.</title>
        <authorList>
            <person name="Ling H.Q."/>
            <person name="Zhao S."/>
            <person name="Liu D."/>
            <person name="Wang J."/>
            <person name="Sun H."/>
            <person name="Zhang C."/>
            <person name="Fan H."/>
            <person name="Li D."/>
            <person name="Dong L."/>
            <person name="Tao Y."/>
            <person name="Gao C."/>
            <person name="Wu H."/>
            <person name="Li Y."/>
            <person name="Cui Y."/>
            <person name="Guo X."/>
            <person name="Zheng S."/>
            <person name="Wang B."/>
            <person name="Yu K."/>
            <person name="Liang Q."/>
            <person name="Yang W."/>
            <person name="Lou X."/>
            <person name="Chen J."/>
            <person name="Feng M."/>
            <person name="Jian J."/>
            <person name="Zhang X."/>
            <person name="Luo G."/>
            <person name="Jiang Y."/>
            <person name="Liu J."/>
            <person name="Wang Z."/>
            <person name="Sha Y."/>
            <person name="Zhang B."/>
            <person name="Wu H."/>
            <person name="Tang D."/>
            <person name="Shen Q."/>
            <person name="Xue P."/>
            <person name="Zou S."/>
            <person name="Wang X."/>
            <person name="Liu X."/>
            <person name="Wang F."/>
            <person name="Yang Y."/>
            <person name="An X."/>
            <person name="Dong Z."/>
            <person name="Zhang K."/>
            <person name="Zhang X."/>
            <person name="Luo M.C."/>
            <person name="Dvorak J."/>
            <person name="Tong Y."/>
            <person name="Wang J."/>
            <person name="Yang H."/>
            <person name="Li Z."/>
            <person name="Wang D."/>
            <person name="Zhang A."/>
            <person name="Wang J."/>
        </authorList>
    </citation>
    <scope>NUCLEOTIDE SEQUENCE</scope>
    <source>
        <strain evidence="2">cv. G1812</strain>
    </source>
</reference>
<name>A0A8R7UY17_TRIUA</name>
<dbReference type="Gramene" id="TuG1812G0700000609.01.T01">
    <property type="protein sequence ID" value="TuG1812G0700000609.01.T01"/>
    <property type="gene ID" value="TuG1812G0700000609.01"/>
</dbReference>
<dbReference type="AlphaFoldDB" id="A0A8R7UY17"/>
<organism evidence="1 2">
    <name type="scientific">Triticum urartu</name>
    <name type="common">Red wild einkorn</name>
    <name type="synonym">Crithodium urartu</name>
    <dbReference type="NCBI Taxonomy" id="4572"/>
    <lineage>
        <taxon>Eukaryota</taxon>
        <taxon>Viridiplantae</taxon>
        <taxon>Streptophyta</taxon>
        <taxon>Embryophyta</taxon>
        <taxon>Tracheophyta</taxon>
        <taxon>Spermatophyta</taxon>
        <taxon>Magnoliopsida</taxon>
        <taxon>Liliopsida</taxon>
        <taxon>Poales</taxon>
        <taxon>Poaceae</taxon>
        <taxon>BOP clade</taxon>
        <taxon>Pooideae</taxon>
        <taxon>Triticodae</taxon>
        <taxon>Triticeae</taxon>
        <taxon>Triticinae</taxon>
        <taxon>Triticum</taxon>
    </lineage>
</organism>